<dbReference type="PROSITE" id="PS00211">
    <property type="entry name" value="ABC_TRANSPORTER_1"/>
    <property type="match status" value="1"/>
</dbReference>
<organism evidence="5 6">
    <name type="scientific">Pontibacter lucknowensis</name>
    <dbReference type="NCBI Taxonomy" id="1077936"/>
    <lineage>
        <taxon>Bacteria</taxon>
        <taxon>Pseudomonadati</taxon>
        <taxon>Bacteroidota</taxon>
        <taxon>Cytophagia</taxon>
        <taxon>Cytophagales</taxon>
        <taxon>Hymenobacteraceae</taxon>
        <taxon>Pontibacter</taxon>
    </lineage>
</organism>
<dbReference type="Proteomes" id="UP000185924">
    <property type="component" value="Unassembled WGS sequence"/>
</dbReference>
<evidence type="ECO:0000256" key="3">
    <source>
        <dbReference type="ARBA" id="ARBA00022840"/>
    </source>
</evidence>
<evidence type="ECO:0000259" key="4">
    <source>
        <dbReference type="PROSITE" id="PS50893"/>
    </source>
</evidence>
<dbReference type="InterPro" id="IPR003593">
    <property type="entry name" value="AAA+_ATPase"/>
</dbReference>
<dbReference type="PANTHER" id="PTHR42781:SF4">
    <property type="entry name" value="SPERMIDINE_PUTRESCINE IMPORT ATP-BINDING PROTEIN POTA"/>
    <property type="match status" value="1"/>
</dbReference>
<feature type="domain" description="ABC transporter" evidence="4">
    <location>
        <begin position="4"/>
        <end position="231"/>
    </location>
</feature>
<dbReference type="GO" id="GO:0016887">
    <property type="term" value="F:ATP hydrolysis activity"/>
    <property type="evidence" value="ECO:0007669"/>
    <property type="project" value="InterPro"/>
</dbReference>
<gene>
    <name evidence="5" type="ORF">SAMN05421545_2826</name>
</gene>
<name>A0A1N6Z8N9_9BACT</name>
<dbReference type="SUPFAM" id="SSF50331">
    <property type="entry name" value="MOP-like"/>
    <property type="match status" value="1"/>
</dbReference>
<keyword evidence="6" id="KW-1185">Reference proteome</keyword>
<dbReference type="EMBL" id="FTNM01000004">
    <property type="protein sequence ID" value="SIR23194.1"/>
    <property type="molecule type" value="Genomic_DNA"/>
</dbReference>
<dbReference type="STRING" id="1077936.SAMN05421545_2826"/>
<dbReference type="InterPro" id="IPR050093">
    <property type="entry name" value="ABC_SmlMolc_Importer"/>
</dbReference>
<dbReference type="InterPro" id="IPR027417">
    <property type="entry name" value="P-loop_NTPase"/>
</dbReference>
<keyword evidence="3 5" id="KW-0067">ATP-binding</keyword>
<protein>
    <submittedName>
        <fullName evidence="5">Iron(III) transport system ATP-binding protein</fullName>
    </submittedName>
</protein>
<dbReference type="InterPro" id="IPR012340">
    <property type="entry name" value="NA-bd_OB-fold"/>
</dbReference>
<dbReference type="PANTHER" id="PTHR42781">
    <property type="entry name" value="SPERMIDINE/PUTRESCINE IMPORT ATP-BINDING PROTEIN POTA"/>
    <property type="match status" value="1"/>
</dbReference>
<accession>A0A1N6Z8N9</accession>
<dbReference type="AlphaFoldDB" id="A0A1N6Z8N9"/>
<dbReference type="Pfam" id="PF08402">
    <property type="entry name" value="TOBE_2"/>
    <property type="match status" value="1"/>
</dbReference>
<keyword evidence="2" id="KW-0547">Nucleotide-binding</keyword>
<dbReference type="Gene3D" id="2.40.50.140">
    <property type="entry name" value="Nucleic acid-binding proteins"/>
    <property type="match status" value="1"/>
</dbReference>
<dbReference type="Pfam" id="PF00005">
    <property type="entry name" value="ABC_tran"/>
    <property type="match status" value="1"/>
</dbReference>
<dbReference type="InterPro" id="IPR003439">
    <property type="entry name" value="ABC_transporter-like_ATP-bd"/>
</dbReference>
<dbReference type="GO" id="GO:0022857">
    <property type="term" value="F:transmembrane transporter activity"/>
    <property type="evidence" value="ECO:0007669"/>
    <property type="project" value="InterPro"/>
</dbReference>
<evidence type="ECO:0000256" key="2">
    <source>
        <dbReference type="ARBA" id="ARBA00022741"/>
    </source>
</evidence>
<sequence>MSFLEVSGIQVDEDGHTVLHDISFEQGEYEKIAIAGETGSGKSTLLQTIAGLVQASAGQITFEGKRVIGPHDKLVPGHEGIAYLSQHYDLPQFLRVEQVLRYANMLQGDEAETLYEVCRISHLKQRKTNQLSGGERQRIALARLLSTWPSLLLLDEPYSNLDKGHKELLKEVIHDITERLAITCILISHDPHDTLSWADRILVIKGGRIIQQGTPEQVYHHPTDTYTAGLFGSFNLIPAEAASEFVAKLGIAPQGRDILVRPEHIRFVSEAAGSLTGTVQKITFYGGFYDVQIQLSGTSINVRTQAIPAATGEKVYLTVELEQISFV</sequence>
<evidence type="ECO:0000256" key="1">
    <source>
        <dbReference type="ARBA" id="ARBA00022448"/>
    </source>
</evidence>
<dbReference type="GO" id="GO:0005524">
    <property type="term" value="F:ATP binding"/>
    <property type="evidence" value="ECO:0007669"/>
    <property type="project" value="UniProtKB-KW"/>
</dbReference>
<dbReference type="InterPro" id="IPR013611">
    <property type="entry name" value="Transp-assoc_OB_typ2"/>
</dbReference>
<dbReference type="SMART" id="SM00382">
    <property type="entry name" value="AAA"/>
    <property type="match status" value="1"/>
</dbReference>
<dbReference type="InterPro" id="IPR017871">
    <property type="entry name" value="ABC_transporter-like_CS"/>
</dbReference>
<dbReference type="PROSITE" id="PS50893">
    <property type="entry name" value="ABC_TRANSPORTER_2"/>
    <property type="match status" value="1"/>
</dbReference>
<dbReference type="RefSeq" id="WP_076422572.1">
    <property type="nucleotide sequence ID" value="NZ_FTNM01000004.1"/>
</dbReference>
<keyword evidence="1" id="KW-0813">Transport</keyword>
<dbReference type="Gene3D" id="3.40.50.300">
    <property type="entry name" value="P-loop containing nucleotide triphosphate hydrolases"/>
    <property type="match status" value="1"/>
</dbReference>
<proteinExistence type="predicted"/>
<dbReference type="SUPFAM" id="SSF52540">
    <property type="entry name" value="P-loop containing nucleoside triphosphate hydrolases"/>
    <property type="match status" value="1"/>
</dbReference>
<dbReference type="OrthoDB" id="9802264at2"/>
<evidence type="ECO:0000313" key="5">
    <source>
        <dbReference type="EMBL" id="SIR23194.1"/>
    </source>
</evidence>
<dbReference type="InterPro" id="IPR008995">
    <property type="entry name" value="Mo/tungstate-bd_C_term_dom"/>
</dbReference>
<reference evidence="6" key="1">
    <citation type="submission" date="2017-01" db="EMBL/GenBank/DDBJ databases">
        <authorList>
            <person name="Varghese N."/>
            <person name="Submissions S."/>
        </authorList>
    </citation>
    <scope>NUCLEOTIDE SEQUENCE [LARGE SCALE GENOMIC DNA]</scope>
    <source>
        <strain evidence="6">DM9</strain>
    </source>
</reference>
<evidence type="ECO:0000313" key="6">
    <source>
        <dbReference type="Proteomes" id="UP000185924"/>
    </source>
</evidence>
<dbReference type="GO" id="GO:0043190">
    <property type="term" value="C:ATP-binding cassette (ABC) transporter complex"/>
    <property type="evidence" value="ECO:0007669"/>
    <property type="project" value="InterPro"/>
</dbReference>